<accession>A0A3B7MPD5</accession>
<evidence type="ECO:0000313" key="2">
    <source>
        <dbReference type="Proteomes" id="UP000263900"/>
    </source>
</evidence>
<protein>
    <recommendedName>
        <fullName evidence="3">Lipoprotein</fullName>
    </recommendedName>
</protein>
<dbReference type="OrthoDB" id="675166at2"/>
<sequence>MNLALYRGLICCLVGLCACSSPANKRAIDIKDLKKVQAAEAQNAPPEPARDALTAAELIALAECRNLDCVQFFMKNLSDDFVHATKGEFAALHRSLVIDTSGKELIIPLSTLYVDINPQASWRLAHTLHRKEMSNRLLDEFQRLGFVLVDSGYNRNIKGVRARFTSLQYPGKVLYTSHTYQPWYWKGLYKYVTWPCFVFEVYNIRQ</sequence>
<gene>
    <name evidence="1" type="ORF">D3H65_21240</name>
</gene>
<dbReference type="KEGG" id="pseg:D3H65_21240"/>
<dbReference type="PROSITE" id="PS51257">
    <property type="entry name" value="PROKAR_LIPOPROTEIN"/>
    <property type="match status" value="1"/>
</dbReference>
<keyword evidence="2" id="KW-1185">Reference proteome</keyword>
<reference evidence="1 2" key="1">
    <citation type="submission" date="2018-09" db="EMBL/GenBank/DDBJ databases">
        <title>Genome sequencing of strain 6GH32-13.</title>
        <authorList>
            <person name="Weon H.-Y."/>
            <person name="Heo J."/>
            <person name="Kwon S.-W."/>
        </authorList>
    </citation>
    <scope>NUCLEOTIDE SEQUENCE [LARGE SCALE GENOMIC DNA]</scope>
    <source>
        <strain evidence="1 2">5GH32-13</strain>
    </source>
</reference>
<evidence type="ECO:0000313" key="1">
    <source>
        <dbReference type="EMBL" id="AXY76364.1"/>
    </source>
</evidence>
<evidence type="ECO:0008006" key="3">
    <source>
        <dbReference type="Google" id="ProtNLM"/>
    </source>
</evidence>
<organism evidence="1 2">
    <name type="scientific">Paraflavitalea soli</name>
    <dbReference type="NCBI Taxonomy" id="2315862"/>
    <lineage>
        <taxon>Bacteria</taxon>
        <taxon>Pseudomonadati</taxon>
        <taxon>Bacteroidota</taxon>
        <taxon>Chitinophagia</taxon>
        <taxon>Chitinophagales</taxon>
        <taxon>Chitinophagaceae</taxon>
        <taxon>Paraflavitalea</taxon>
    </lineage>
</organism>
<dbReference type="RefSeq" id="WP_119052241.1">
    <property type="nucleotide sequence ID" value="NZ_CP032157.1"/>
</dbReference>
<dbReference type="AlphaFoldDB" id="A0A3B7MPD5"/>
<dbReference type="EMBL" id="CP032157">
    <property type="protein sequence ID" value="AXY76364.1"/>
    <property type="molecule type" value="Genomic_DNA"/>
</dbReference>
<dbReference type="Proteomes" id="UP000263900">
    <property type="component" value="Chromosome"/>
</dbReference>
<name>A0A3B7MPD5_9BACT</name>
<proteinExistence type="predicted"/>